<dbReference type="EMBL" id="BGPR01001810">
    <property type="protein sequence ID" value="GBM62319.1"/>
    <property type="molecule type" value="Genomic_DNA"/>
</dbReference>
<dbReference type="OrthoDB" id="6435427at2759"/>
<feature type="region of interest" description="Disordered" evidence="1">
    <location>
        <begin position="239"/>
        <end position="259"/>
    </location>
</feature>
<evidence type="ECO:0000313" key="2">
    <source>
        <dbReference type="EMBL" id="GBM62319.1"/>
    </source>
</evidence>
<feature type="compositionally biased region" description="Polar residues" evidence="1">
    <location>
        <begin position="239"/>
        <end position="252"/>
    </location>
</feature>
<keyword evidence="3" id="KW-1185">Reference proteome</keyword>
<protein>
    <submittedName>
        <fullName evidence="2">Uncharacterized protein</fullName>
    </submittedName>
</protein>
<evidence type="ECO:0000313" key="3">
    <source>
        <dbReference type="Proteomes" id="UP000499080"/>
    </source>
</evidence>
<dbReference type="AlphaFoldDB" id="A0A4Y2HA72"/>
<name>A0A4Y2HA72_ARAVE</name>
<comment type="caution">
    <text evidence="2">The sequence shown here is derived from an EMBL/GenBank/DDBJ whole genome shotgun (WGS) entry which is preliminary data.</text>
</comment>
<proteinExistence type="predicted"/>
<evidence type="ECO:0000256" key="1">
    <source>
        <dbReference type="SAM" id="MobiDB-lite"/>
    </source>
</evidence>
<sequence length="259" mass="27689">MEGSHENSVSFQATSSAMMYFAALLVFGSIVEFSTVGAREIQCSPTPCNTEAGCKSVQDYPCAKCVCPNDDSPDVGNSCSMPNCNATCPLNKYSRPCPTCECGPPRIQNRRRRHVQCSLPQCPSPCKLTYPDGSCPQCDCQNNPPEVECSPPKCDEAGCYMDYSTKPCASCICSKPSTVQCGTPRCDDGCTLDYSTQPCPSCQCNNPSSVQCSTPNCNQGCVVDYSTKPCASCKCNNAGPSQGSGSMASANTHRGYYRR</sequence>
<dbReference type="Proteomes" id="UP000499080">
    <property type="component" value="Unassembled WGS sequence"/>
</dbReference>
<reference evidence="2 3" key="1">
    <citation type="journal article" date="2019" name="Sci. Rep.">
        <title>Orb-weaving spider Araneus ventricosus genome elucidates the spidroin gene catalogue.</title>
        <authorList>
            <person name="Kono N."/>
            <person name="Nakamura H."/>
            <person name="Ohtoshi R."/>
            <person name="Moran D.A.P."/>
            <person name="Shinohara A."/>
            <person name="Yoshida Y."/>
            <person name="Fujiwara M."/>
            <person name="Mori M."/>
            <person name="Tomita M."/>
            <person name="Arakawa K."/>
        </authorList>
    </citation>
    <scope>NUCLEOTIDE SEQUENCE [LARGE SCALE GENOMIC DNA]</scope>
</reference>
<organism evidence="2 3">
    <name type="scientific">Araneus ventricosus</name>
    <name type="common">Orbweaver spider</name>
    <name type="synonym">Epeira ventricosa</name>
    <dbReference type="NCBI Taxonomy" id="182803"/>
    <lineage>
        <taxon>Eukaryota</taxon>
        <taxon>Metazoa</taxon>
        <taxon>Ecdysozoa</taxon>
        <taxon>Arthropoda</taxon>
        <taxon>Chelicerata</taxon>
        <taxon>Arachnida</taxon>
        <taxon>Araneae</taxon>
        <taxon>Araneomorphae</taxon>
        <taxon>Entelegynae</taxon>
        <taxon>Araneoidea</taxon>
        <taxon>Araneidae</taxon>
        <taxon>Araneus</taxon>
    </lineage>
</organism>
<gene>
    <name evidence="2" type="ORF">AVEN_157932_1</name>
</gene>
<accession>A0A4Y2HA72</accession>